<dbReference type="OrthoDB" id="2096480at2759"/>
<comment type="caution">
    <text evidence="5">The sequence shown here is derived from an EMBL/GenBank/DDBJ whole genome shotgun (WGS) entry which is preliminary data.</text>
</comment>
<feature type="domain" description="FAD-binding" evidence="4">
    <location>
        <begin position="5"/>
        <end position="349"/>
    </location>
</feature>
<keyword evidence="3" id="KW-0274">FAD</keyword>
<dbReference type="PRINTS" id="PR00420">
    <property type="entry name" value="RNGMNOXGNASE"/>
</dbReference>
<dbReference type="Proteomes" id="UP000663852">
    <property type="component" value="Unassembled WGS sequence"/>
</dbReference>
<evidence type="ECO:0000256" key="2">
    <source>
        <dbReference type="ARBA" id="ARBA00022630"/>
    </source>
</evidence>
<dbReference type="InterPro" id="IPR036188">
    <property type="entry name" value="FAD/NAD-bd_sf"/>
</dbReference>
<dbReference type="SUPFAM" id="SSF51905">
    <property type="entry name" value="FAD/NAD(P)-binding domain"/>
    <property type="match status" value="1"/>
</dbReference>
<dbReference type="Pfam" id="PF01494">
    <property type="entry name" value="FAD_binding_3"/>
    <property type="match status" value="1"/>
</dbReference>
<dbReference type="InterPro" id="IPR050641">
    <property type="entry name" value="RIFMO-like"/>
</dbReference>
<evidence type="ECO:0000259" key="4">
    <source>
        <dbReference type="Pfam" id="PF01494"/>
    </source>
</evidence>
<dbReference type="InterPro" id="IPR002938">
    <property type="entry name" value="FAD-bd"/>
</dbReference>
<dbReference type="PANTHER" id="PTHR43004">
    <property type="entry name" value="TRK SYSTEM POTASSIUM UPTAKE PROTEIN"/>
    <property type="match status" value="1"/>
</dbReference>
<accession>A0A813N1J7</accession>
<dbReference type="Proteomes" id="UP000663828">
    <property type="component" value="Unassembled WGS sequence"/>
</dbReference>
<keyword evidence="7" id="KW-1185">Reference proteome</keyword>
<dbReference type="GO" id="GO:0071949">
    <property type="term" value="F:FAD binding"/>
    <property type="evidence" value="ECO:0007669"/>
    <property type="project" value="InterPro"/>
</dbReference>
<dbReference type="EMBL" id="CAJNOR010002908">
    <property type="protein sequence ID" value="CAF1355591.1"/>
    <property type="molecule type" value="Genomic_DNA"/>
</dbReference>
<dbReference type="Gene3D" id="3.50.50.60">
    <property type="entry name" value="FAD/NAD(P)-binding domain"/>
    <property type="match status" value="1"/>
</dbReference>
<dbReference type="Gene3D" id="3.30.70.2450">
    <property type="match status" value="1"/>
</dbReference>
<evidence type="ECO:0000313" key="6">
    <source>
        <dbReference type="EMBL" id="CAF1355591.1"/>
    </source>
</evidence>
<keyword evidence="2" id="KW-0285">Flavoprotein</keyword>
<gene>
    <name evidence="5" type="ORF">EDS130_LOCUS1225</name>
    <name evidence="6" type="ORF">XAT740_LOCUS31727</name>
</gene>
<evidence type="ECO:0000313" key="7">
    <source>
        <dbReference type="Proteomes" id="UP000663828"/>
    </source>
</evidence>
<organism evidence="5 8">
    <name type="scientific">Adineta ricciae</name>
    <name type="common">Rotifer</name>
    <dbReference type="NCBI Taxonomy" id="249248"/>
    <lineage>
        <taxon>Eukaryota</taxon>
        <taxon>Metazoa</taxon>
        <taxon>Spiralia</taxon>
        <taxon>Gnathifera</taxon>
        <taxon>Rotifera</taxon>
        <taxon>Eurotatoria</taxon>
        <taxon>Bdelloidea</taxon>
        <taxon>Adinetida</taxon>
        <taxon>Adinetidae</taxon>
        <taxon>Adineta</taxon>
    </lineage>
</organism>
<dbReference type="GO" id="GO:0016709">
    <property type="term" value="F:oxidoreductase activity, acting on paired donors, with incorporation or reduction of molecular oxygen, NAD(P)H as one donor, and incorporation of one atom of oxygen"/>
    <property type="evidence" value="ECO:0007669"/>
    <property type="project" value="UniProtKB-ARBA"/>
</dbReference>
<evidence type="ECO:0000256" key="3">
    <source>
        <dbReference type="ARBA" id="ARBA00022827"/>
    </source>
</evidence>
<evidence type="ECO:0000313" key="5">
    <source>
        <dbReference type="EMBL" id="CAF0732907.1"/>
    </source>
</evidence>
<protein>
    <recommendedName>
        <fullName evidence="4">FAD-binding domain-containing protein</fullName>
    </recommendedName>
</protein>
<dbReference type="AlphaFoldDB" id="A0A813N1J7"/>
<reference evidence="5" key="1">
    <citation type="submission" date="2021-02" db="EMBL/GenBank/DDBJ databases">
        <authorList>
            <person name="Nowell W R."/>
        </authorList>
    </citation>
    <scope>NUCLEOTIDE SEQUENCE</scope>
</reference>
<dbReference type="PANTHER" id="PTHR43004:SF19">
    <property type="entry name" value="BINDING MONOOXYGENASE, PUTATIVE (JCVI)-RELATED"/>
    <property type="match status" value="1"/>
</dbReference>
<evidence type="ECO:0000313" key="8">
    <source>
        <dbReference type="Proteomes" id="UP000663852"/>
    </source>
</evidence>
<name>A0A813N1J7_ADIRI</name>
<proteinExistence type="predicted"/>
<dbReference type="EMBL" id="CAJNOJ010000003">
    <property type="protein sequence ID" value="CAF0732907.1"/>
    <property type="molecule type" value="Genomic_DNA"/>
</dbReference>
<comment type="cofactor">
    <cofactor evidence="1">
        <name>FAD</name>
        <dbReference type="ChEBI" id="CHEBI:57692"/>
    </cofactor>
</comment>
<sequence length="518" mass="59620">MTSSTDIVIIGAGPTGLMLACQLSLYPNIVFRIIDRNAGCTTQSRALVIHARSLELLAQLKLVDKALAQGTFVDAMKGYFQGKCAIKVDLTQVRTKQQPLNTRYPYVLFLEQSTTEQLLESYLHEHGIQVERNIEVIDIKDFGDAGAEVTLSNGEILRPRYICACDGARSIVRHKLNLSFSGRTYSESLFVADCEVDRSPCSTKEMMLFCESTGLSGIFPIRDNRFRLIGTIHEGNQDDIHLSINDVQKIVHTRTRRSDINISNCSWISVYHSHHRHITTFRYRKHYFLLGDAAHIHSPVGGQGMNTGLQDAHNLAWKLAYVLTHSAHDRLLDTYHDERFKVAESLVNTTDRAFSFISSPYWLTRFFRLYITPYILRFLVQPILNSSQTLRQYLFRRLSQTAITYRSSKIYDYGASAGQFHRTTPLPGDRFPYVIFEPCYYHFVIFANQQQSTKVKLFIDFVKEKYSKIVRIHEEDLPVQFEGAILVRPDGYIAYRTTIFDINHFQAYFSQYFLFESI</sequence>
<evidence type="ECO:0000256" key="1">
    <source>
        <dbReference type="ARBA" id="ARBA00001974"/>
    </source>
</evidence>